<comment type="caution">
    <text evidence="3">The sequence shown here is derived from an EMBL/GenBank/DDBJ whole genome shotgun (WGS) entry which is preliminary data.</text>
</comment>
<dbReference type="InterPro" id="IPR004843">
    <property type="entry name" value="Calcineurin-like_PHP"/>
</dbReference>
<feature type="domain" description="Calcineurin-like phosphoesterase" evidence="2">
    <location>
        <begin position="66"/>
        <end position="245"/>
    </location>
</feature>
<keyword evidence="1" id="KW-0472">Membrane</keyword>
<dbReference type="Gene3D" id="3.60.21.10">
    <property type="match status" value="1"/>
</dbReference>
<evidence type="ECO:0000259" key="2">
    <source>
        <dbReference type="Pfam" id="PF00149"/>
    </source>
</evidence>
<protein>
    <submittedName>
        <fullName evidence="3">Metallophosphoesterase</fullName>
    </submittedName>
</protein>
<keyword evidence="1" id="KW-1133">Transmembrane helix</keyword>
<dbReference type="Pfam" id="PF00149">
    <property type="entry name" value="Metallophos"/>
    <property type="match status" value="1"/>
</dbReference>
<evidence type="ECO:0000313" key="3">
    <source>
        <dbReference type="EMBL" id="MBN1574057.1"/>
    </source>
</evidence>
<name>A0A9D8KG98_9DELT</name>
<dbReference type="CDD" id="cd00838">
    <property type="entry name" value="MPP_superfamily"/>
    <property type="match status" value="1"/>
</dbReference>
<evidence type="ECO:0000313" key="4">
    <source>
        <dbReference type="Proteomes" id="UP000809273"/>
    </source>
</evidence>
<feature type="transmembrane region" description="Helical" evidence="1">
    <location>
        <begin position="323"/>
        <end position="344"/>
    </location>
</feature>
<dbReference type="InterPro" id="IPR051918">
    <property type="entry name" value="STPP_CPPED1"/>
</dbReference>
<evidence type="ECO:0000256" key="1">
    <source>
        <dbReference type="SAM" id="Phobius"/>
    </source>
</evidence>
<accession>A0A9D8KG98</accession>
<dbReference type="SUPFAM" id="SSF56300">
    <property type="entry name" value="Metallo-dependent phosphatases"/>
    <property type="match status" value="1"/>
</dbReference>
<dbReference type="PANTHER" id="PTHR43143">
    <property type="entry name" value="METALLOPHOSPHOESTERASE, CALCINEURIN SUPERFAMILY"/>
    <property type="match status" value="1"/>
</dbReference>
<gene>
    <name evidence="3" type="ORF">JW984_12750</name>
</gene>
<dbReference type="InterPro" id="IPR029052">
    <property type="entry name" value="Metallo-depent_PP-like"/>
</dbReference>
<dbReference type="PANTHER" id="PTHR43143:SF1">
    <property type="entry name" value="SERINE_THREONINE-PROTEIN PHOSPHATASE CPPED1"/>
    <property type="match status" value="1"/>
</dbReference>
<sequence>MKELLFKMRRFFLIVSILAFLMLVFLASSIILGRWVCKSKPPNFLGNHKKNIMMVNDDEKIMEPFTFLVVGDIGLKRHFVHFIENIEFHETPDFGFFLGDFVKNPEKENHCFFNYRYSKIELMFPVFLLAGNHDIALGKYKSKPNAFFLEDFEETYGPANFFFKHHGCLFVAANDCYNDNYVDYLREVLARESRDAVLTFVLMHIPPTSIIPAKKFRPLEREEEFLSLMKEFDVDYFFSGDFHSYYRLNKDGVDYIITGGGGSKLCYDENKCSFHHVIVISVNPKTGKITERVYPIREVFDIVFDYEKLVITKVYPVLKRSPLLSWISILAILLVFMASTIVYIRIARRKREF</sequence>
<dbReference type="GO" id="GO:0016787">
    <property type="term" value="F:hydrolase activity"/>
    <property type="evidence" value="ECO:0007669"/>
    <property type="project" value="InterPro"/>
</dbReference>
<dbReference type="AlphaFoldDB" id="A0A9D8KG98"/>
<dbReference type="Proteomes" id="UP000809273">
    <property type="component" value="Unassembled WGS sequence"/>
</dbReference>
<organism evidence="3 4">
    <name type="scientific">Candidatus Zymogenus saltonus</name>
    <dbReference type="NCBI Taxonomy" id="2844893"/>
    <lineage>
        <taxon>Bacteria</taxon>
        <taxon>Deltaproteobacteria</taxon>
        <taxon>Candidatus Zymogenia</taxon>
        <taxon>Candidatus Zymogeniales</taxon>
        <taxon>Candidatus Zymogenaceae</taxon>
        <taxon>Candidatus Zymogenus</taxon>
    </lineage>
</organism>
<proteinExistence type="predicted"/>
<dbReference type="EMBL" id="JAFGIX010000064">
    <property type="protein sequence ID" value="MBN1574057.1"/>
    <property type="molecule type" value="Genomic_DNA"/>
</dbReference>
<keyword evidence="1" id="KW-0812">Transmembrane</keyword>
<reference evidence="3" key="1">
    <citation type="journal article" date="2021" name="Environ. Microbiol.">
        <title>Genomic characterization of three novel Desulfobacterota classes expand the metabolic and phylogenetic diversity of the phylum.</title>
        <authorList>
            <person name="Murphy C.L."/>
            <person name="Biggerstaff J."/>
            <person name="Eichhorn A."/>
            <person name="Ewing E."/>
            <person name="Shahan R."/>
            <person name="Soriano D."/>
            <person name="Stewart S."/>
            <person name="VanMol K."/>
            <person name="Walker R."/>
            <person name="Walters P."/>
            <person name="Elshahed M.S."/>
            <person name="Youssef N.H."/>
        </authorList>
    </citation>
    <scope>NUCLEOTIDE SEQUENCE</scope>
    <source>
        <strain evidence="3">Zod_Metabat.24</strain>
    </source>
</reference>
<reference evidence="3" key="2">
    <citation type="submission" date="2021-01" db="EMBL/GenBank/DDBJ databases">
        <authorList>
            <person name="Hahn C.R."/>
            <person name="Youssef N.H."/>
            <person name="Elshahed M."/>
        </authorList>
    </citation>
    <scope>NUCLEOTIDE SEQUENCE</scope>
    <source>
        <strain evidence="3">Zod_Metabat.24</strain>
    </source>
</reference>